<proteinExistence type="predicted"/>
<evidence type="ECO:0008006" key="4">
    <source>
        <dbReference type="Google" id="ProtNLM"/>
    </source>
</evidence>
<dbReference type="PANTHER" id="PTHR37984:SF5">
    <property type="entry name" value="PROTEIN NYNRIN-LIKE"/>
    <property type="match status" value="1"/>
</dbReference>
<feature type="compositionally biased region" description="Basic and acidic residues" evidence="1">
    <location>
        <begin position="252"/>
        <end position="266"/>
    </location>
</feature>
<sequence>MTVAYRAQGDGQTERMNRTLKEYLRCFVSPLQDDWDVHLANAEFAINSAVNSSIKMSPFEADLGYVPHNPLTAVAASSRRRLRGGRQQGTKFTEHQEAVLRQCQEALEDAQAPMADVYDRGRKEQVFKIGDQVYLSTKNLDIAHAGFPNSRKLGPKWIGPYSVVRTYEPNLLSDLKLHPVFNIKPYEKTSRLSRPQDVILHDGKVGKLVEAIIDKRKRKRNSAISHSVGEAKATWELRKISIKLRAPSKHTKQIDPRDQGSIDAQDRNTTVSRTEPDIGSNLATNSPQVDQVNFSVTLWRTLI</sequence>
<dbReference type="Proteomes" id="UP000237271">
    <property type="component" value="Unassembled WGS sequence"/>
</dbReference>
<keyword evidence="3" id="KW-1185">Reference proteome</keyword>
<gene>
    <name evidence="2" type="ORF">PHPALM_54</name>
</gene>
<reference evidence="2 3" key="1">
    <citation type="journal article" date="2017" name="Genome Biol. Evol.">
        <title>Phytophthora megakarya and P. palmivora, closely related causal agents of cacao black pod rot, underwent increases in genome sizes and gene numbers by different mechanisms.</title>
        <authorList>
            <person name="Ali S.S."/>
            <person name="Shao J."/>
            <person name="Lary D.J."/>
            <person name="Kronmiller B."/>
            <person name="Shen D."/>
            <person name="Strem M.D."/>
            <person name="Amoako-Attah I."/>
            <person name="Akrofi A.Y."/>
            <person name="Begoude B.A."/>
            <person name="Ten Hoopen G.M."/>
            <person name="Coulibaly K."/>
            <person name="Kebe B.I."/>
            <person name="Melnick R.L."/>
            <person name="Guiltinan M.J."/>
            <person name="Tyler B.M."/>
            <person name="Meinhardt L.W."/>
            <person name="Bailey B.A."/>
        </authorList>
    </citation>
    <scope>NUCLEOTIDE SEQUENCE [LARGE SCALE GENOMIC DNA]</scope>
    <source>
        <strain evidence="3">sbr112.9</strain>
    </source>
</reference>
<dbReference type="InterPro" id="IPR012337">
    <property type="entry name" value="RNaseH-like_sf"/>
</dbReference>
<feature type="region of interest" description="Disordered" evidence="1">
    <location>
        <begin position="247"/>
        <end position="286"/>
    </location>
</feature>
<dbReference type="OrthoDB" id="97288at2759"/>
<evidence type="ECO:0000313" key="3">
    <source>
        <dbReference type="Proteomes" id="UP000237271"/>
    </source>
</evidence>
<dbReference type="EMBL" id="NCKW01000004">
    <property type="protein sequence ID" value="POM81915.1"/>
    <property type="molecule type" value="Genomic_DNA"/>
</dbReference>
<dbReference type="SUPFAM" id="SSF53098">
    <property type="entry name" value="Ribonuclease H-like"/>
    <property type="match status" value="1"/>
</dbReference>
<comment type="caution">
    <text evidence="2">The sequence shown here is derived from an EMBL/GenBank/DDBJ whole genome shotgun (WGS) entry which is preliminary data.</text>
</comment>
<evidence type="ECO:0000256" key="1">
    <source>
        <dbReference type="SAM" id="MobiDB-lite"/>
    </source>
</evidence>
<dbReference type="Gene3D" id="3.30.420.10">
    <property type="entry name" value="Ribonuclease H-like superfamily/Ribonuclease H"/>
    <property type="match status" value="1"/>
</dbReference>
<dbReference type="AlphaFoldDB" id="A0A2P4YVT3"/>
<protein>
    <recommendedName>
        <fullName evidence="4">Integrase catalytic domain-containing protein</fullName>
    </recommendedName>
</protein>
<dbReference type="InterPro" id="IPR050951">
    <property type="entry name" value="Retrovirus_Pol_polyprotein"/>
</dbReference>
<dbReference type="InterPro" id="IPR036397">
    <property type="entry name" value="RNaseH_sf"/>
</dbReference>
<organism evidence="2 3">
    <name type="scientific">Phytophthora palmivora</name>
    <dbReference type="NCBI Taxonomy" id="4796"/>
    <lineage>
        <taxon>Eukaryota</taxon>
        <taxon>Sar</taxon>
        <taxon>Stramenopiles</taxon>
        <taxon>Oomycota</taxon>
        <taxon>Peronosporomycetes</taxon>
        <taxon>Peronosporales</taxon>
        <taxon>Peronosporaceae</taxon>
        <taxon>Phytophthora</taxon>
    </lineage>
</organism>
<evidence type="ECO:0000313" key="2">
    <source>
        <dbReference type="EMBL" id="POM81915.1"/>
    </source>
</evidence>
<dbReference type="PANTHER" id="PTHR37984">
    <property type="entry name" value="PROTEIN CBG26694"/>
    <property type="match status" value="1"/>
</dbReference>
<dbReference type="GO" id="GO:0003676">
    <property type="term" value="F:nucleic acid binding"/>
    <property type="evidence" value="ECO:0007669"/>
    <property type="project" value="InterPro"/>
</dbReference>
<name>A0A2P4YVT3_9STRA</name>
<accession>A0A2P4YVT3</accession>